<name>A0A5N5JI83_PANHP</name>
<accession>A0A5N5JI83</accession>
<dbReference type="AlphaFoldDB" id="A0A5N5JI83"/>
<dbReference type="EMBL" id="VFJC01000031">
    <property type="protein sequence ID" value="KAB5517233.1"/>
    <property type="molecule type" value="Genomic_DNA"/>
</dbReference>
<feature type="region of interest" description="Disordered" evidence="1">
    <location>
        <begin position="39"/>
        <end position="62"/>
    </location>
</feature>
<proteinExistence type="predicted"/>
<dbReference type="Proteomes" id="UP000327468">
    <property type="component" value="Chromosome 30"/>
</dbReference>
<evidence type="ECO:0000313" key="3">
    <source>
        <dbReference type="Proteomes" id="UP000327468"/>
    </source>
</evidence>
<evidence type="ECO:0000256" key="1">
    <source>
        <dbReference type="SAM" id="MobiDB-lite"/>
    </source>
</evidence>
<feature type="compositionally biased region" description="Low complexity" evidence="1">
    <location>
        <begin position="46"/>
        <end position="58"/>
    </location>
</feature>
<evidence type="ECO:0000313" key="2">
    <source>
        <dbReference type="EMBL" id="KAB5517233.1"/>
    </source>
</evidence>
<gene>
    <name evidence="2" type="ORF">PHYPO_G00187350</name>
</gene>
<organism evidence="2 3">
    <name type="scientific">Pangasianodon hypophthalmus</name>
    <name type="common">Striped catfish</name>
    <name type="synonym">Helicophagus hypophthalmus</name>
    <dbReference type="NCBI Taxonomy" id="310915"/>
    <lineage>
        <taxon>Eukaryota</taxon>
        <taxon>Metazoa</taxon>
        <taxon>Chordata</taxon>
        <taxon>Craniata</taxon>
        <taxon>Vertebrata</taxon>
        <taxon>Euteleostomi</taxon>
        <taxon>Actinopterygii</taxon>
        <taxon>Neopterygii</taxon>
        <taxon>Teleostei</taxon>
        <taxon>Ostariophysi</taxon>
        <taxon>Siluriformes</taxon>
        <taxon>Pangasiidae</taxon>
        <taxon>Pangasianodon</taxon>
    </lineage>
</organism>
<reference evidence="2 3" key="1">
    <citation type="submission" date="2019-06" db="EMBL/GenBank/DDBJ databases">
        <title>A chromosome-scale genome assembly of the striped catfish, Pangasianodon hypophthalmus.</title>
        <authorList>
            <person name="Wen M."/>
            <person name="Zahm M."/>
            <person name="Roques C."/>
            <person name="Cabau C."/>
            <person name="Klopp C."/>
            <person name="Donnadieu C."/>
            <person name="Jouanno E."/>
            <person name="Avarre J.-C."/>
            <person name="Campet M."/>
            <person name="Ha T.T.T."/>
            <person name="Dugue R."/>
            <person name="Lampietro C."/>
            <person name="Louis A."/>
            <person name="Herpin A."/>
            <person name="Echchiki A."/>
            <person name="Berthelot C."/>
            <person name="Parey E."/>
            <person name="Roest-Crollius H."/>
            <person name="Braasch I."/>
            <person name="Postlethwait J."/>
            <person name="Bobe J."/>
            <person name="Montfort J."/>
            <person name="Bouchez O."/>
            <person name="Begum T."/>
            <person name="Schartl M."/>
            <person name="Guiguen Y."/>
        </authorList>
    </citation>
    <scope>NUCLEOTIDE SEQUENCE [LARGE SCALE GENOMIC DNA]</scope>
    <source>
        <strain evidence="2 3">Indonesia</strain>
        <tissue evidence="2">Blood</tissue>
    </source>
</reference>
<sequence length="119" mass="13301">MDVRDGAAAWEALASRDSCSRDAAMEHIEQEVKRKVESIGPILKTSSSSSSSSSSSLSRGTAEDLNCVLARVLMLSKRCPYEDVRQRCVWLLRSVQVSVEKRGRWERGKRVMGIRDENA</sequence>
<keyword evidence="3" id="KW-1185">Reference proteome</keyword>
<comment type="caution">
    <text evidence="2">The sequence shown here is derived from an EMBL/GenBank/DDBJ whole genome shotgun (WGS) entry which is preliminary data.</text>
</comment>
<protein>
    <submittedName>
        <fullName evidence="2">Uncharacterized protein</fullName>
    </submittedName>
</protein>